<gene>
    <name evidence="1" type="ORF">JBS370_LOCUS43086</name>
</gene>
<organism evidence="1 2">
    <name type="scientific">Rotaria sordida</name>
    <dbReference type="NCBI Taxonomy" id="392033"/>
    <lineage>
        <taxon>Eukaryota</taxon>
        <taxon>Metazoa</taxon>
        <taxon>Spiralia</taxon>
        <taxon>Gnathifera</taxon>
        <taxon>Rotifera</taxon>
        <taxon>Eurotatoria</taxon>
        <taxon>Bdelloidea</taxon>
        <taxon>Philodinida</taxon>
        <taxon>Philodinidae</taxon>
        <taxon>Rotaria</taxon>
    </lineage>
</organism>
<name>A0A820NGF9_9BILA</name>
<reference evidence="1" key="1">
    <citation type="submission" date="2021-02" db="EMBL/GenBank/DDBJ databases">
        <authorList>
            <person name="Nowell W R."/>
        </authorList>
    </citation>
    <scope>NUCLEOTIDE SEQUENCE</scope>
</reference>
<dbReference type="AlphaFoldDB" id="A0A820NGF9"/>
<dbReference type="Proteomes" id="UP000663836">
    <property type="component" value="Unassembled WGS sequence"/>
</dbReference>
<comment type="caution">
    <text evidence="1">The sequence shown here is derived from an EMBL/GenBank/DDBJ whole genome shotgun (WGS) entry which is preliminary data.</text>
</comment>
<dbReference type="EMBL" id="CAJOBD010062907">
    <property type="protein sequence ID" value="CAF4388740.1"/>
    <property type="molecule type" value="Genomic_DNA"/>
</dbReference>
<sequence>NHYLVESKENNYRTSTATTILDILQNEYGFHPDIEPSEKKSIFTQYNLFNEIEKVEKSTQTDQINSGLVPYSKVFHITIIIK</sequence>
<feature type="non-terminal residue" evidence="1">
    <location>
        <position position="1"/>
    </location>
</feature>
<protein>
    <submittedName>
        <fullName evidence="1">Uncharacterized protein</fullName>
    </submittedName>
</protein>
<evidence type="ECO:0000313" key="1">
    <source>
        <dbReference type="EMBL" id="CAF4388740.1"/>
    </source>
</evidence>
<evidence type="ECO:0000313" key="2">
    <source>
        <dbReference type="Proteomes" id="UP000663836"/>
    </source>
</evidence>
<proteinExistence type="predicted"/>
<accession>A0A820NGF9</accession>